<organism evidence="8 9">
    <name type="scientific">Kockovaella imperatae</name>
    <dbReference type="NCBI Taxonomy" id="4999"/>
    <lineage>
        <taxon>Eukaryota</taxon>
        <taxon>Fungi</taxon>
        <taxon>Dikarya</taxon>
        <taxon>Basidiomycota</taxon>
        <taxon>Agaricomycotina</taxon>
        <taxon>Tremellomycetes</taxon>
        <taxon>Tremellales</taxon>
        <taxon>Cuniculitremaceae</taxon>
        <taxon>Kockovaella</taxon>
    </lineage>
</organism>
<gene>
    <name evidence="8" type="ORF">BD324DRAFT_633792</name>
</gene>
<dbReference type="RefSeq" id="XP_021869287.1">
    <property type="nucleotide sequence ID" value="XM_022016662.1"/>
</dbReference>
<dbReference type="Gene3D" id="3.40.50.300">
    <property type="entry name" value="P-loop containing nucleotide triphosphate hydrolases"/>
    <property type="match status" value="1"/>
</dbReference>
<sequence>MAGSPVLPVLGIRNVQSSQLSFLFSRRQTTGQKEDRSNKEQTRARGYEWWRRRRLRNKGVVEFSPERLMEDNVGLPTLFPVSTLGELKPFGLPRQLDKELTSYGPPASVVRYATLGMKHILESGASQSSEEARYLLTGHRGSGKSFLLLQTVCQALVNNWIVLYFPRTGAWIDSTFSYEYNAESQTFHQPSLALHILQTIASVNGSELSKIPSPNKDGTLADFIRKIKKEEHAVKGLEQVMTALASQTQVPVLLAMDDAHTLFATSKYRSPDYEKLRSYHMSTPLLMLDYLTARKTFNRGMVISALSYSDTVFYPSLSLEHGLGLESDRHLDPYDTIDPTHYAHATSGIKKIHLPYGMSTKEAAGMFEIWSRKGIVRRSTDETFMGTFAAAAGNPKEMRRGVHLTIQAYNYSPAGLHE</sequence>
<comment type="subcellular location">
    <subcellularLocation>
        <location evidence="1">Mitochondrion</location>
    </subcellularLocation>
</comment>
<comment type="similarity">
    <text evidence="2">Belongs to the mitochondrion-specific ribosomal protein mS29 family.</text>
</comment>
<evidence type="ECO:0000256" key="1">
    <source>
        <dbReference type="ARBA" id="ARBA00004173"/>
    </source>
</evidence>
<dbReference type="OrthoDB" id="274828at2759"/>
<dbReference type="InParanoid" id="A0A1Y1UAJ4"/>
<dbReference type="STRING" id="4999.A0A1Y1UAJ4"/>
<dbReference type="Proteomes" id="UP000193218">
    <property type="component" value="Unassembled WGS sequence"/>
</dbReference>
<dbReference type="AlphaFoldDB" id="A0A1Y1UAJ4"/>
<dbReference type="Pfam" id="PF10236">
    <property type="entry name" value="DAP3"/>
    <property type="match status" value="1"/>
</dbReference>
<keyword evidence="6" id="KW-0687">Ribonucleoprotein</keyword>
<evidence type="ECO:0000256" key="7">
    <source>
        <dbReference type="ARBA" id="ARBA00035140"/>
    </source>
</evidence>
<keyword evidence="3" id="KW-0809">Transit peptide</keyword>
<evidence type="ECO:0000256" key="5">
    <source>
        <dbReference type="ARBA" id="ARBA00023128"/>
    </source>
</evidence>
<keyword evidence="9" id="KW-1185">Reference proteome</keyword>
<accession>A0A1Y1UAJ4</accession>
<dbReference type="InterPro" id="IPR027417">
    <property type="entry name" value="P-loop_NTPase"/>
</dbReference>
<dbReference type="SUPFAM" id="SSF52540">
    <property type="entry name" value="P-loop containing nucleoside triphosphate hydrolases"/>
    <property type="match status" value="1"/>
</dbReference>
<dbReference type="PANTHER" id="PTHR12810:SF0">
    <property type="entry name" value="SMALL RIBOSOMAL SUBUNIT PROTEIN MS29"/>
    <property type="match status" value="1"/>
</dbReference>
<dbReference type="EMBL" id="NBSH01000012">
    <property type="protein sequence ID" value="ORX35071.1"/>
    <property type="molecule type" value="Genomic_DNA"/>
</dbReference>
<keyword evidence="4" id="KW-0689">Ribosomal protein</keyword>
<dbReference type="GO" id="GO:0005763">
    <property type="term" value="C:mitochondrial small ribosomal subunit"/>
    <property type="evidence" value="ECO:0007669"/>
    <property type="project" value="TreeGrafter"/>
</dbReference>
<dbReference type="GeneID" id="33558471"/>
<evidence type="ECO:0000256" key="3">
    <source>
        <dbReference type="ARBA" id="ARBA00022946"/>
    </source>
</evidence>
<name>A0A1Y1UAJ4_9TREE</name>
<reference evidence="8 9" key="1">
    <citation type="submission" date="2017-03" db="EMBL/GenBank/DDBJ databases">
        <title>Widespread Adenine N6-methylation of Active Genes in Fungi.</title>
        <authorList>
            <consortium name="DOE Joint Genome Institute"/>
            <person name="Mondo S.J."/>
            <person name="Dannebaum R.O."/>
            <person name="Kuo R.C."/>
            <person name="Louie K.B."/>
            <person name="Bewick A.J."/>
            <person name="Labutti K."/>
            <person name="Haridas S."/>
            <person name="Kuo A."/>
            <person name="Salamov A."/>
            <person name="Ahrendt S.R."/>
            <person name="Lau R."/>
            <person name="Bowen B.P."/>
            <person name="Lipzen A."/>
            <person name="Sullivan W."/>
            <person name="Andreopoulos W.B."/>
            <person name="Clum A."/>
            <person name="Lindquist E."/>
            <person name="Daum C."/>
            <person name="Northen T.R."/>
            <person name="Ramamoorthy G."/>
            <person name="Schmitz R.J."/>
            <person name="Gryganskyi A."/>
            <person name="Culley D."/>
            <person name="Magnuson J."/>
            <person name="James T.Y."/>
            <person name="O'Malley M.A."/>
            <person name="Stajich J.E."/>
            <person name="Spatafora J.W."/>
            <person name="Visel A."/>
            <person name="Grigoriev I.V."/>
        </authorList>
    </citation>
    <scope>NUCLEOTIDE SEQUENCE [LARGE SCALE GENOMIC DNA]</scope>
    <source>
        <strain evidence="8 9">NRRL Y-17943</strain>
    </source>
</reference>
<evidence type="ECO:0000313" key="8">
    <source>
        <dbReference type="EMBL" id="ORX35071.1"/>
    </source>
</evidence>
<dbReference type="FunCoup" id="A0A1Y1UAJ4">
    <property type="interactions" value="23"/>
</dbReference>
<protein>
    <recommendedName>
        <fullName evidence="7">Small ribosomal subunit protein mS29</fullName>
    </recommendedName>
</protein>
<proteinExistence type="inferred from homology"/>
<evidence type="ECO:0000256" key="6">
    <source>
        <dbReference type="ARBA" id="ARBA00023274"/>
    </source>
</evidence>
<evidence type="ECO:0000256" key="2">
    <source>
        <dbReference type="ARBA" id="ARBA00009863"/>
    </source>
</evidence>
<keyword evidence="5" id="KW-0496">Mitochondrion</keyword>
<comment type="caution">
    <text evidence="8">The sequence shown here is derived from an EMBL/GenBank/DDBJ whole genome shotgun (WGS) entry which is preliminary data.</text>
</comment>
<dbReference type="GO" id="GO:0003735">
    <property type="term" value="F:structural constituent of ribosome"/>
    <property type="evidence" value="ECO:0007669"/>
    <property type="project" value="TreeGrafter"/>
</dbReference>
<evidence type="ECO:0000256" key="4">
    <source>
        <dbReference type="ARBA" id="ARBA00022980"/>
    </source>
</evidence>
<dbReference type="PANTHER" id="PTHR12810">
    <property type="entry name" value="MITOCHONDRIAL 28S RIBOSOMAL PROTEIN S29"/>
    <property type="match status" value="1"/>
</dbReference>
<evidence type="ECO:0000313" key="9">
    <source>
        <dbReference type="Proteomes" id="UP000193218"/>
    </source>
</evidence>
<dbReference type="InterPro" id="IPR019368">
    <property type="entry name" value="Ribosomal_mS29"/>
</dbReference>